<protein>
    <submittedName>
        <fullName evidence="1">Uncharacterized protein</fullName>
    </submittedName>
</protein>
<keyword evidence="2" id="KW-1185">Reference proteome</keyword>
<organism evidence="1 2">
    <name type="scientific">Ceratodon purpureus</name>
    <name type="common">Fire moss</name>
    <name type="synonym">Dicranum purpureum</name>
    <dbReference type="NCBI Taxonomy" id="3225"/>
    <lineage>
        <taxon>Eukaryota</taxon>
        <taxon>Viridiplantae</taxon>
        <taxon>Streptophyta</taxon>
        <taxon>Embryophyta</taxon>
        <taxon>Bryophyta</taxon>
        <taxon>Bryophytina</taxon>
        <taxon>Bryopsida</taxon>
        <taxon>Dicranidae</taxon>
        <taxon>Pseudoditrichales</taxon>
        <taxon>Ditrichaceae</taxon>
        <taxon>Ceratodon</taxon>
    </lineage>
</organism>
<reference evidence="1" key="1">
    <citation type="submission" date="2020-06" db="EMBL/GenBank/DDBJ databases">
        <title>WGS assembly of Ceratodon purpureus strain R40.</title>
        <authorList>
            <person name="Carey S.B."/>
            <person name="Jenkins J."/>
            <person name="Shu S."/>
            <person name="Lovell J.T."/>
            <person name="Sreedasyam A."/>
            <person name="Maumus F."/>
            <person name="Tiley G.P."/>
            <person name="Fernandez-Pozo N."/>
            <person name="Barry K."/>
            <person name="Chen C."/>
            <person name="Wang M."/>
            <person name="Lipzen A."/>
            <person name="Daum C."/>
            <person name="Saski C.A."/>
            <person name="Payton A.C."/>
            <person name="Mcbreen J.C."/>
            <person name="Conrad R.E."/>
            <person name="Kollar L.M."/>
            <person name="Olsson S."/>
            <person name="Huttunen S."/>
            <person name="Landis J.B."/>
            <person name="Wickett N.J."/>
            <person name="Johnson M.G."/>
            <person name="Rensing S.A."/>
            <person name="Grimwood J."/>
            <person name="Schmutz J."/>
            <person name="Mcdaniel S.F."/>
        </authorList>
    </citation>
    <scope>NUCLEOTIDE SEQUENCE</scope>
    <source>
        <strain evidence="1">R40</strain>
    </source>
</reference>
<dbReference type="Proteomes" id="UP000822688">
    <property type="component" value="Chromosome V"/>
</dbReference>
<dbReference type="AlphaFoldDB" id="A0A8T0HSS2"/>
<name>A0A8T0HSS2_CERPU</name>
<accession>A0A8T0HSS2</accession>
<sequence>MDGWSQATLVRTGFGRYDEGGNLVSIWNFGELDNILGEIDSERYSRFGPVIAVFDIDEAISNVIPAEEMLMENEELLEWWQLRFPRVIHSSLINPGVGYDDMPPLENSTMLADFYAELPNLEPYTARSEYSNRSSARAAILWKKLGDLVPAMDDNLFQVFLICVKIAATVVIMHELRFKLELPEQMTIDFSNAILRIWEAFYTCK</sequence>
<comment type="caution">
    <text evidence="1">The sequence shown here is derived from an EMBL/GenBank/DDBJ whole genome shotgun (WGS) entry which is preliminary data.</text>
</comment>
<dbReference type="EMBL" id="CM026426">
    <property type="protein sequence ID" value="KAG0573847.1"/>
    <property type="molecule type" value="Genomic_DNA"/>
</dbReference>
<evidence type="ECO:0000313" key="2">
    <source>
        <dbReference type="Proteomes" id="UP000822688"/>
    </source>
</evidence>
<evidence type="ECO:0000313" key="1">
    <source>
        <dbReference type="EMBL" id="KAG0573847.1"/>
    </source>
</evidence>
<gene>
    <name evidence="1" type="ORF">KC19_VG214700</name>
</gene>
<proteinExistence type="predicted"/>